<feature type="transmembrane region" description="Helical" evidence="1">
    <location>
        <begin position="245"/>
        <end position="266"/>
    </location>
</feature>
<protein>
    <submittedName>
        <fullName evidence="2">YibE/F family protein</fullName>
    </submittedName>
</protein>
<keyword evidence="1" id="KW-1133">Transmembrane helix</keyword>
<feature type="transmembrane region" description="Helical" evidence="1">
    <location>
        <begin position="12"/>
        <end position="29"/>
    </location>
</feature>
<reference evidence="2 3" key="1">
    <citation type="submission" date="2019-03" db="EMBL/GenBank/DDBJ databases">
        <authorList>
            <person name="Liu G."/>
        </authorList>
    </citation>
    <scope>NUCLEOTIDE SEQUENCE [LARGE SCALE GENOMIC DNA]</scope>
    <source>
        <strain evidence="2 3">DSM 19099</strain>
    </source>
</reference>
<accession>A0A4Y7WL65</accession>
<keyword evidence="1" id="KW-0472">Membrane</keyword>
<dbReference type="PANTHER" id="PTHR41771">
    <property type="entry name" value="MEMBRANE PROTEIN-RELATED"/>
    <property type="match status" value="1"/>
</dbReference>
<name>A0A4Y7WL65_9BACI</name>
<evidence type="ECO:0000313" key="2">
    <source>
        <dbReference type="EMBL" id="TES49409.1"/>
    </source>
</evidence>
<dbReference type="EMBL" id="SNUX01000002">
    <property type="protein sequence ID" value="TES49409.1"/>
    <property type="molecule type" value="Genomic_DNA"/>
</dbReference>
<comment type="caution">
    <text evidence="2">The sequence shown here is derived from an EMBL/GenBank/DDBJ whole genome shotgun (WGS) entry which is preliminary data.</text>
</comment>
<proteinExistence type="predicted"/>
<dbReference type="Pfam" id="PF07907">
    <property type="entry name" value="YibE_F"/>
    <property type="match status" value="1"/>
</dbReference>
<dbReference type="Proteomes" id="UP000298210">
    <property type="component" value="Unassembled WGS sequence"/>
</dbReference>
<feature type="transmembrane region" description="Helical" evidence="1">
    <location>
        <begin position="203"/>
        <end position="225"/>
    </location>
</feature>
<evidence type="ECO:0000256" key="1">
    <source>
        <dbReference type="SAM" id="Phobius"/>
    </source>
</evidence>
<feature type="transmembrane region" description="Helical" evidence="1">
    <location>
        <begin position="298"/>
        <end position="322"/>
    </location>
</feature>
<feature type="transmembrane region" description="Helical" evidence="1">
    <location>
        <begin position="127"/>
        <end position="143"/>
    </location>
</feature>
<gene>
    <name evidence="2" type="ORF">E2L03_08025</name>
</gene>
<feature type="transmembrane region" description="Helical" evidence="1">
    <location>
        <begin position="150"/>
        <end position="170"/>
    </location>
</feature>
<keyword evidence="1" id="KW-0812">Transmembrane</keyword>
<sequence length="372" mass="41508">MTRKMITRKSLKWMIALVLLAVSSILFVWNNYSFYERPIATITDVTNYEEEHVIDQFGNEDTIYSQSINAKIQNGEHQGQTITLTNHYSDSGAYDQAFSAGDDVFIWVDSFEDEELTGSITDVKRDHYLVMIAWLFLFVLMAVGKRQGLYSALSLGVNGLILSFALDIYLQASNDWLLVICAISSILFTVITLLLVNGANEKTYTAILSTLIVTTITMALAYVVLTQLNNNGLRFEEMQFLTRPYQTVFMAGVLIGILGAVMDVSITMSASIFGMYEENEAIEESTLKASGLEVGRDVMGAMINIMFFAYISGSIPSILLYFKNHSPLEFIVSLNLSLELARALVAGIGIVLAIPVGLYLSLYFVRRRRAKN</sequence>
<dbReference type="InterPro" id="IPR012507">
    <property type="entry name" value="YibE_F"/>
</dbReference>
<feature type="transmembrane region" description="Helical" evidence="1">
    <location>
        <begin position="176"/>
        <end position="196"/>
    </location>
</feature>
<evidence type="ECO:0000313" key="3">
    <source>
        <dbReference type="Proteomes" id="UP000298210"/>
    </source>
</evidence>
<dbReference type="PANTHER" id="PTHR41771:SF1">
    <property type="entry name" value="MEMBRANE PROTEIN"/>
    <property type="match status" value="1"/>
</dbReference>
<feature type="transmembrane region" description="Helical" evidence="1">
    <location>
        <begin position="342"/>
        <end position="365"/>
    </location>
</feature>
<dbReference type="AlphaFoldDB" id="A0A4Y7WL65"/>
<organism evidence="2 3">
    <name type="scientific">Shouchella lehensis</name>
    <dbReference type="NCBI Taxonomy" id="300825"/>
    <lineage>
        <taxon>Bacteria</taxon>
        <taxon>Bacillati</taxon>
        <taxon>Bacillota</taxon>
        <taxon>Bacilli</taxon>
        <taxon>Bacillales</taxon>
        <taxon>Bacillaceae</taxon>
        <taxon>Shouchella</taxon>
    </lineage>
</organism>